<gene>
    <name evidence="6" type="ORF">CBOVIS_LOCUS1077</name>
</gene>
<dbReference type="EMBL" id="CADEPM010000001">
    <property type="protein sequence ID" value="CAB3397703.1"/>
    <property type="molecule type" value="Genomic_DNA"/>
</dbReference>
<proteinExistence type="predicted"/>
<sequence length="658" mass="74260">MVKFGQKVFEKKSKTGNTRQVDDDEDDEDEAQLSDDGVIDQVAEGDIRNSAMGLNEYDQSTIRIVAQFLNTLGLKESVDKIVEETGCTVENSNAAKLRSFINNGKYKSAIATIEKCCPKYIPREDADQAIFYLQCFELGSFLRRKQLVEAVHFLREMTGEDEDKVRNNVLTAYVKELISSKGKEYDFTEEELRSGQLEAIQSLLPTSFMLPANRLKSLLTSVQGKPDLNNPFEVRKLAPKLLRDECRHSEVGKKKPKCVQVCTDHDSDVWIAKFSGDGKMLASGSAANNIILWNVENGKLAKCAKLDSSGDGSIALIEWSADNEFIAVCGNAQHSKYHLTIYNVYARSVYRILRVNPEDMSPTTQIFYTCCAFFSVPNKRLLIAATEHGTMKVYNLNLPEETSVVKSITGFRVRCVYGFSDGRRILASDSHNRLRVYYVDDNTEFTLITEEATIITFTVHESERLVLTTTSLNLRLWDLKTRTLIRYFSGACQQNSVCRFVIHATFGGVHNGFIATGTIGDGTIENDDASTEGHICIWDIDDCRPKLRLRGHTAPINAVTWNPKDPTMLVSCSDDSTIRVWRISREFTSKESSVLPRKIPRSMAKAKQRSISIEKNDDIPINGNVKAIIEEEKEEKKDDAFFHDYDFERRMIEEASCT</sequence>
<accession>A0A8S1EB41</accession>
<dbReference type="PANTHER" id="PTHR22838:SF0">
    <property type="entry name" value="WD REPEAT-CONTAINING PROTEIN 26"/>
    <property type="match status" value="1"/>
</dbReference>
<dbReference type="PANTHER" id="PTHR22838">
    <property type="entry name" value="WD REPEAT PROTEIN 26-RELATED"/>
    <property type="match status" value="1"/>
</dbReference>
<dbReference type="Gene3D" id="2.130.10.10">
    <property type="entry name" value="YVTN repeat-like/Quinoprotein amine dehydrogenase"/>
    <property type="match status" value="2"/>
</dbReference>
<dbReference type="InterPro" id="IPR036322">
    <property type="entry name" value="WD40_repeat_dom_sf"/>
</dbReference>
<dbReference type="InterPro" id="IPR006595">
    <property type="entry name" value="CTLH_C"/>
</dbReference>
<feature type="domain" description="CTLH" evidence="5">
    <location>
        <begin position="90"/>
        <end position="149"/>
    </location>
</feature>
<keyword evidence="7" id="KW-1185">Reference proteome</keyword>
<dbReference type="PROSITE" id="PS50896">
    <property type="entry name" value="LISH"/>
    <property type="match status" value="1"/>
</dbReference>
<evidence type="ECO:0000256" key="1">
    <source>
        <dbReference type="ARBA" id="ARBA00022574"/>
    </source>
</evidence>
<evidence type="ECO:0000256" key="2">
    <source>
        <dbReference type="ARBA" id="ARBA00022737"/>
    </source>
</evidence>
<dbReference type="InterPro" id="IPR001680">
    <property type="entry name" value="WD40_rpt"/>
</dbReference>
<comment type="caution">
    <text evidence="6">The sequence shown here is derived from an EMBL/GenBank/DDBJ whole genome shotgun (WGS) entry which is preliminary data.</text>
</comment>
<dbReference type="OrthoDB" id="972532at2759"/>
<dbReference type="Pfam" id="PF00400">
    <property type="entry name" value="WD40"/>
    <property type="match status" value="2"/>
</dbReference>
<feature type="repeat" description="WD" evidence="3">
    <location>
        <begin position="262"/>
        <end position="303"/>
    </location>
</feature>
<dbReference type="PROSITE" id="PS50082">
    <property type="entry name" value="WD_REPEATS_2"/>
    <property type="match status" value="2"/>
</dbReference>
<dbReference type="PROSITE" id="PS50897">
    <property type="entry name" value="CTLH"/>
    <property type="match status" value="1"/>
</dbReference>
<dbReference type="GO" id="GO:0043161">
    <property type="term" value="P:proteasome-mediated ubiquitin-dependent protein catabolic process"/>
    <property type="evidence" value="ECO:0007669"/>
    <property type="project" value="TreeGrafter"/>
</dbReference>
<feature type="region of interest" description="Disordered" evidence="4">
    <location>
        <begin position="1"/>
        <end position="38"/>
    </location>
</feature>
<evidence type="ECO:0000313" key="6">
    <source>
        <dbReference type="EMBL" id="CAB3397703.1"/>
    </source>
</evidence>
<dbReference type="InterPro" id="IPR051350">
    <property type="entry name" value="WD_repeat-ST_regulator"/>
</dbReference>
<dbReference type="SUPFAM" id="SSF50978">
    <property type="entry name" value="WD40 repeat-like"/>
    <property type="match status" value="1"/>
</dbReference>
<feature type="compositionally biased region" description="Acidic residues" evidence="4">
    <location>
        <begin position="22"/>
        <end position="33"/>
    </location>
</feature>
<dbReference type="PROSITE" id="PS50294">
    <property type="entry name" value="WD_REPEATS_REGION"/>
    <property type="match status" value="2"/>
</dbReference>
<dbReference type="Proteomes" id="UP000494206">
    <property type="component" value="Unassembled WGS sequence"/>
</dbReference>
<evidence type="ECO:0000256" key="4">
    <source>
        <dbReference type="SAM" id="MobiDB-lite"/>
    </source>
</evidence>
<dbReference type="GO" id="GO:0034657">
    <property type="term" value="C:GID complex"/>
    <property type="evidence" value="ECO:0007669"/>
    <property type="project" value="TreeGrafter"/>
</dbReference>
<dbReference type="InterPro" id="IPR006594">
    <property type="entry name" value="LisH"/>
</dbReference>
<dbReference type="InterPro" id="IPR015943">
    <property type="entry name" value="WD40/YVTN_repeat-like_dom_sf"/>
</dbReference>
<protein>
    <recommendedName>
        <fullName evidence="5">CTLH domain-containing protein</fullName>
    </recommendedName>
</protein>
<feature type="repeat" description="WD" evidence="3">
    <location>
        <begin position="549"/>
        <end position="591"/>
    </location>
</feature>
<keyword evidence="2" id="KW-0677">Repeat</keyword>
<evidence type="ECO:0000259" key="5">
    <source>
        <dbReference type="PROSITE" id="PS50897"/>
    </source>
</evidence>
<evidence type="ECO:0000313" key="7">
    <source>
        <dbReference type="Proteomes" id="UP000494206"/>
    </source>
</evidence>
<name>A0A8S1EB41_9PELO</name>
<evidence type="ECO:0000256" key="3">
    <source>
        <dbReference type="PROSITE-ProRule" id="PRU00221"/>
    </source>
</evidence>
<organism evidence="6 7">
    <name type="scientific">Caenorhabditis bovis</name>
    <dbReference type="NCBI Taxonomy" id="2654633"/>
    <lineage>
        <taxon>Eukaryota</taxon>
        <taxon>Metazoa</taxon>
        <taxon>Ecdysozoa</taxon>
        <taxon>Nematoda</taxon>
        <taxon>Chromadorea</taxon>
        <taxon>Rhabditida</taxon>
        <taxon>Rhabditina</taxon>
        <taxon>Rhabditomorpha</taxon>
        <taxon>Rhabditoidea</taxon>
        <taxon>Rhabditidae</taxon>
        <taxon>Peloderinae</taxon>
        <taxon>Caenorhabditis</taxon>
    </lineage>
</organism>
<keyword evidence="1 3" id="KW-0853">WD repeat</keyword>
<reference evidence="6 7" key="1">
    <citation type="submission" date="2020-04" db="EMBL/GenBank/DDBJ databases">
        <authorList>
            <person name="Laetsch R D."/>
            <person name="Stevens L."/>
            <person name="Kumar S."/>
            <person name="Blaxter L. M."/>
        </authorList>
    </citation>
    <scope>NUCLEOTIDE SEQUENCE [LARGE SCALE GENOMIC DNA]</scope>
</reference>
<dbReference type="AlphaFoldDB" id="A0A8S1EB41"/>
<dbReference type="SMART" id="SM00320">
    <property type="entry name" value="WD40"/>
    <property type="match status" value="4"/>
</dbReference>